<organism evidence="1 2">
    <name type="scientific">Floridaenema flaviceps BLCC-F50</name>
    <dbReference type="NCBI Taxonomy" id="3153642"/>
    <lineage>
        <taxon>Bacteria</taxon>
        <taxon>Bacillati</taxon>
        <taxon>Cyanobacteriota</taxon>
        <taxon>Cyanophyceae</taxon>
        <taxon>Oscillatoriophycideae</taxon>
        <taxon>Aerosakkonematales</taxon>
        <taxon>Aerosakkonemataceae</taxon>
        <taxon>Floridanema</taxon>
        <taxon>Floridanema flaviceps</taxon>
    </lineage>
</organism>
<dbReference type="PANTHER" id="PTHR34849">
    <property type="entry name" value="SSL5025 PROTEIN"/>
    <property type="match status" value="1"/>
</dbReference>
<evidence type="ECO:0000313" key="2">
    <source>
        <dbReference type="Proteomes" id="UP001576784"/>
    </source>
</evidence>
<dbReference type="Proteomes" id="UP001576784">
    <property type="component" value="Unassembled WGS sequence"/>
</dbReference>
<dbReference type="EMBL" id="JBHFNR010000154">
    <property type="protein sequence ID" value="MFB2895373.1"/>
    <property type="molecule type" value="Genomic_DNA"/>
</dbReference>
<dbReference type="InterPro" id="IPR036388">
    <property type="entry name" value="WH-like_DNA-bd_sf"/>
</dbReference>
<evidence type="ECO:0000313" key="1">
    <source>
        <dbReference type="EMBL" id="MFB2895373.1"/>
    </source>
</evidence>
<keyword evidence="2" id="KW-1185">Reference proteome</keyword>
<dbReference type="Gene3D" id="1.10.10.10">
    <property type="entry name" value="Winged helix-like DNA-binding domain superfamily/Winged helix DNA-binding domain"/>
    <property type="match status" value="1"/>
</dbReference>
<protein>
    <submittedName>
        <fullName evidence="1">DUF433 domain-containing protein</fullName>
    </submittedName>
</protein>
<name>A0ABV4XUJ5_9CYAN</name>
<dbReference type="Pfam" id="PF04255">
    <property type="entry name" value="DUF433"/>
    <property type="match status" value="1"/>
</dbReference>
<reference evidence="1 2" key="1">
    <citation type="submission" date="2024-09" db="EMBL/GenBank/DDBJ databases">
        <title>Floridaenema gen nov. (Aerosakkonemataceae, Aerosakkonematales ord. nov., Cyanobacteria) from benthic tropical and subtropical fresh waters, with the description of four new species.</title>
        <authorList>
            <person name="Moretto J.A."/>
            <person name="Berthold D.E."/>
            <person name="Lefler F.W."/>
            <person name="Huang I.-S."/>
            <person name="Laughinghouse H. IV."/>
        </authorList>
    </citation>
    <scope>NUCLEOTIDE SEQUENCE [LARGE SCALE GENOMIC DNA]</scope>
    <source>
        <strain evidence="1 2">BLCC-F50</strain>
    </source>
</reference>
<accession>A0ABV4XUJ5</accession>
<sequence>MTDRDLLNRITANPKVMVGKPVIKGTRLTVEYILNLLAHGATVTEILEEYEDLVEEDISACLLFAARTLESASFMPLVVETA</sequence>
<dbReference type="RefSeq" id="WP_413265012.1">
    <property type="nucleotide sequence ID" value="NZ_JBHFNR010000154.1"/>
</dbReference>
<gene>
    <name evidence="1" type="ORF">ACE1CI_20915</name>
</gene>
<dbReference type="PANTHER" id="PTHR34849:SF3">
    <property type="entry name" value="SSR2962 PROTEIN"/>
    <property type="match status" value="1"/>
</dbReference>
<comment type="caution">
    <text evidence="1">The sequence shown here is derived from an EMBL/GenBank/DDBJ whole genome shotgun (WGS) entry which is preliminary data.</text>
</comment>
<dbReference type="SUPFAM" id="SSF46689">
    <property type="entry name" value="Homeodomain-like"/>
    <property type="match status" value="1"/>
</dbReference>
<proteinExistence type="predicted"/>
<dbReference type="InterPro" id="IPR007367">
    <property type="entry name" value="DUF433"/>
</dbReference>
<dbReference type="InterPro" id="IPR009057">
    <property type="entry name" value="Homeodomain-like_sf"/>
</dbReference>